<comment type="similarity">
    <text evidence="1">Belongs to the PITHD1 family.</text>
</comment>
<proteinExistence type="inferred from homology"/>
<dbReference type="PANTHER" id="PTHR12175">
    <property type="entry name" value="AD039 HT014 THIOREDOXIN FAMILY TRP26"/>
    <property type="match status" value="1"/>
</dbReference>
<evidence type="ECO:0000313" key="5">
    <source>
        <dbReference type="Proteomes" id="UP001412067"/>
    </source>
</evidence>
<dbReference type="InterPro" id="IPR045099">
    <property type="entry name" value="PITH1-like"/>
</dbReference>
<name>A0ABR2N060_9ASPA</name>
<dbReference type="InterPro" id="IPR010400">
    <property type="entry name" value="PITH_dom"/>
</dbReference>
<feature type="compositionally biased region" description="Pro residues" evidence="2">
    <location>
        <begin position="113"/>
        <end position="123"/>
    </location>
</feature>
<protein>
    <submittedName>
        <fullName evidence="4">PITH domain-containing protein</fullName>
    </submittedName>
</protein>
<gene>
    <name evidence="4" type="ORF">KSP40_PGU008704</name>
</gene>
<reference evidence="4 5" key="1">
    <citation type="journal article" date="2022" name="Nat. Plants">
        <title>Genomes of leafy and leafless Platanthera orchids illuminate the evolution of mycoheterotrophy.</title>
        <authorList>
            <person name="Li M.H."/>
            <person name="Liu K.W."/>
            <person name="Li Z."/>
            <person name="Lu H.C."/>
            <person name="Ye Q.L."/>
            <person name="Zhang D."/>
            <person name="Wang J.Y."/>
            <person name="Li Y.F."/>
            <person name="Zhong Z.M."/>
            <person name="Liu X."/>
            <person name="Yu X."/>
            <person name="Liu D.K."/>
            <person name="Tu X.D."/>
            <person name="Liu B."/>
            <person name="Hao Y."/>
            <person name="Liao X.Y."/>
            <person name="Jiang Y.T."/>
            <person name="Sun W.H."/>
            <person name="Chen J."/>
            <person name="Chen Y.Q."/>
            <person name="Ai Y."/>
            <person name="Zhai J.W."/>
            <person name="Wu S.S."/>
            <person name="Zhou Z."/>
            <person name="Hsiao Y.Y."/>
            <person name="Wu W.L."/>
            <person name="Chen Y.Y."/>
            <person name="Lin Y.F."/>
            <person name="Hsu J.L."/>
            <person name="Li C.Y."/>
            <person name="Wang Z.W."/>
            <person name="Zhao X."/>
            <person name="Zhong W.Y."/>
            <person name="Ma X.K."/>
            <person name="Ma L."/>
            <person name="Huang J."/>
            <person name="Chen G.Z."/>
            <person name="Huang M.Z."/>
            <person name="Huang L."/>
            <person name="Peng D.H."/>
            <person name="Luo Y.B."/>
            <person name="Zou S.Q."/>
            <person name="Chen S.P."/>
            <person name="Lan S."/>
            <person name="Tsai W.C."/>
            <person name="Van de Peer Y."/>
            <person name="Liu Z.J."/>
        </authorList>
    </citation>
    <scope>NUCLEOTIDE SEQUENCE [LARGE SCALE GENOMIC DNA]</scope>
    <source>
        <strain evidence="4">Lor288</strain>
    </source>
</reference>
<dbReference type="InterPro" id="IPR008979">
    <property type="entry name" value="Galactose-bd-like_sf"/>
</dbReference>
<evidence type="ECO:0000256" key="2">
    <source>
        <dbReference type="SAM" id="MobiDB-lite"/>
    </source>
</evidence>
<keyword evidence="5" id="KW-1185">Reference proteome</keyword>
<comment type="caution">
    <text evidence="4">The sequence shown here is derived from an EMBL/GenBank/DDBJ whole genome shotgun (WGS) entry which is preliminary data.</text>
</comment>
<evidence type="ECO:0000259" key="3">
    <source>
        <dbReference type="Pfam" id="PF06201"/>
    </source>
</evidence>
<dbReference type="EMBL" id="JBBWWR010000002">
    <property type="protein sequence ID" value="KAK8969868.1"/>
    <property type="molecule type" value="Genomic_DNA"/>
</dbReference>
<feature type="domain" description="PITH" evidence="3">
    <location>
        <begin position="60"/>
        <end position="92"/>
    </location>
</feature>
<dbReference type="InterPro" id="IPR037047">
    <property type="entry name" value="PITH_dom_sf"/>
</dbReference>
<feature type="region of interest" description="Disordered" evidence="2">
    <location>
        <begin position="102"/>
        <end position="123"/>
    </location>
</feature>
<dbReference type="Gene3D" id="2.60.120.470">
    <property type="entry name" value="PITH domain"/>
    <property type="match status" value="1"/>
</dbReference>
<evidence type="ECO:0000256" key="1">
    <source>
        <dbReference type="ARBA" id="ARBA00025788"/>
    </source>
</evidence>
<sequence length="123" mass="13703">MASVIHRSQADLVDLIDWRGVECLNQKSGHTIDNPPKQGYREDDGLHLEEKQISYYFLKANVRSLTIFIEDNQGGNYISKVHKIALYGTTTRFGVEIGHRRSYPAPSELGAPLPAPPPSTLQG</sequence>
<accession>A0ABR2N060</accession>
<dbReference type="Pfam" id="PF06201">
    <property type="entry name" value="PITH"/>
    <property type="match status" value="1"/>
</dbReference>
<dbReference type="SUPFAM" id="SSF49785">
    <property type="entry name" value="Galactose-binding domain-like"/>
    <property type="match status" value="1"/>
</dbReference>
<dbReference type="Proteomes" id="UP001412067">
    <property type="component" value="Unassembled WGS sequence"/>
</dbReference>
<evidence type="ECO:0000313" key="4">
    <source>
        <dbReference type="EMBL" id="KAK8969868.1"/>
    </source>
</evidence>
<organism evidence="4 5">
    <name type="scientific">Platanthera guangdongensis</name>
    <dbReference type="NCBI Taxonomy" id="2320717"/>
    <lineage>
        <taxon>Eukaryota</taxon>
        <taxon>Viridiplantae</taxon>
        <taxon>Streptophyta</taxon>
        <taxon>Embryophyta</taxon>
        <taxon>Tracheophyta</taxon>
        <taxon>Spermatophyta</taxon>
        <taxon>Magnoliopsida</taxon>
        <taxon>Liliopsida</taxon>
        <taxon>Asparagales</taxon>
        <taxon>Orchidaceae</taxon>
        <taxon>Orchidoideae</taxon>
        <taxon>Orchideae</taxon>
        <taxon>Orchidinae</taxon>
        <taxon>Platanthera</taxon>
    </lineage>
</organism>
<dbReference type="PANTHER" id="PTHR12175:SF5">
    <property type="entry name" value="OS03G0795500 PROTEIN"/>
    <property type="match status" value="1"/>
</dbReference>